<evidence type="ECO:0000313" key="1">
    <source>
        <dbReference type="EMBL" id="OAQ19809.1"/>
    </source>
</evidence>
<protein>
    <submittedName>
        <fullName evidence="1">Uncharacterized protein</fullName>
    </submittedName>
</protein>
<proteinExistence type="predicted"/>
<dbReference type="EMBL" id="LWLG01000026">
    <property type="protein sequence ID" value="OAQ19809.1"/>
    <property type="molecule type" value="Genomic_DNA"/>
</dbReference>
<comment type="caution">
    <text evidence="1">The sequence shown here is derived from an EMBL/GenBank/DDBJ whole genome shotgun (WGS) entry which is preliminary data.</text>
</comment>
<name>A0A179D266_9BACT</name>
<dbReference type="Proteomes" id="UP000078390">
    <property type="component" value="Unassembled WGS sequence"/>
</dbReference>
<organism evidence="1 2">
    <name type="scientific">Thermosulfurimonas dismutans</name>
    <dbReference type="NCBI Taxonomy" id="999894"/>
    <lineage>
        <taxon>Bacteria</taxon>
        <taxon>Pseudomonadati</taxon>
        <taxon>Thermodesulfobacteriota</taxon>
        <taxon>Thermodesulfobacteria</taxon>
        <taxon>Thermodesulfobacteriales</taxon>
        <taxon>Thermodesulfobacteriaceae</taxon>
        <taxon>Thermosulfurimonas</taxon>
    </lineage>
</organism>
<keyword evidence="2" id="KW-1185">Reference proteome</keyword>
<accession>A0A179D266</accession>
<reference evidence="1 2" key="1">
    <citation type="submission" date="2016-04" db="EMBL/GenBank/DDBJ databases">
        <title>Genome analysis of Thermosulfurimonas dismutans, the first thermophilic sulfur-disproportionating bacterium of the phylum Thermodesulfobacteria.</title>
        <authorList>
            <person name="Mardanov A.V."/>
            <person name="Beletsky A.V."/>
            <person name="Kadnikov V.V."/>
            <person name="Slobodkin A.I."/>
            <person name="Ravin N.V."/>
        </authorList>
    </citation>
    <scope>NUCLEOTIDE SEQUENCE [LARGE SCALE GENOMIC DNA]</scope>
    <source>
        <strain evidence="1 2">S95</strain>
    </source>
</reference>
<gene>
    <name evidence="1" type="ORF">TDIS_2103</name>
</gene>
<evidence type="ECO:0000313" key="2">
    <source>
        <dbReference type="Proteomes" id="UP000078390"/>
    </source>
</evidence>
<sequence length="66" mass="8107">MEELAWELKTCDTEWPFLLQVCETRLRIYQGLKSKKFYQPKGFFCLRSISHQRSLKCLVFNLFFYF</sequence>
<dbReference type="AlphaFoldDB" id="A0A179D266"/>